<dbReference type="EMBL" id="JAVIKH010000020">
    <property type="protein sequence ID" value="MDX8337094.1"/>
    <property type="molecule type" value="Genomic_DNA"/>
</dbReference>
<keyword evidence="8" id="KW-1185">Reference proteome</keyword>
<dbReference type="InterPro" id="IPR035658">
    <property type="entry name" value="TrbF"/>
</dbReference>
<dbReference type="InterPro" id="IPR032710">
    <property type="entry name" value="NTF2-like_dom_sf"/>
</dbReference>
<evidence type="ECO:0000256" key="5">
    <source>
        <dbReference type="SAM" id="Phobius"/>
    </source>
</evidence>
<accession>A0ABU4WC46</accession>
<proteinExistence type="predicted"/>
<evidence type="ECO:0000313" key="8">
    <source>
        <dbReference type="Proteomes" id="UP001279681"/>
    </source>
</evidence>
<evidence type="ECO:0000256" key="3">
    <source>
        <dbReference type="ARBA" id="ARBA00022989"/>
    </source>
</evidence>
<name>A0ABU4WC46_9FUSO</name>
<comment type="caution">
    <text evidence="7">The sequence shown here is derived from an EMBL/GenBank/DDBJ whole genome shotgun (WGS) entry which is preliminary data.</text>
</comment>
<keyword evidence="2 5" id="KW-0812">Transmembrane</keyword>
<dbReference type="Pfam" id="PF04335">
    <property type="entry name" value="VirB8"/>
    <property type="match status" value="1"/>
</dbReference>
<evidence type="ECO:0000256" key="2">
    <source>
        <dbReference type="ARBA" id="ARBA00022692"/>
    </source>
</evidence>
<evidence type="ECO:0000259" key="6">
    <source>
        <dbReference type="Pfam" id="PF04335"/>
    </source>
</evidence>
<evidence type="ECO:0000313" key="7">
    <source>
        <dbReference type="EMBL" id="MDX8337094.1"/>
    </source>
</evidence>
<reference evidence="8" key="1">
    <citation type="submission" date="2023-07" db="EMBL/GenBank/DDBJ databases">
        <authorList>
            <person name="Colorado M.A."/>
            <person name="Villamil L.M."/>
            <person name="Melo J.F."/>
            <person name="Rodriguez J.A."/>
            <person name="Ruiz R.Y."/>
        </authorList>
    </citation>
    <scope>NUCLEOTIDE SEQUENCE [LARGE SCALE GENOMIC DNA]</scope>
    <source>
        <strain evidence="8">C33</strain>
    </source>
</reference>
<dbReference type="Gene3D" id="3.10.450.230">
    <property type="entry name" value="VirB8 protein"/>
    <property type="match status" value="1"/>
</dbReference>
<protein>
    <submittedName>
        <fullName evidence="7">Type IV secretion system protein</fullName>
    </submittedName>
</protein>
<feature type="domain" description="Bacterial virulence protein VirB8" evidence="6">
    <location>
        <begin position="43"/>
        <end position="238"/>
    </location>
</feature>
<dbReference type="SUPFAM" id="SSF54427">
    <property type="entry name" value="NTF2-like"/>
    <property type="match status" value="1"/>
</dbReference>
<organism evidence="7 8">
    <name type="scientific">Candidatus Cetobacterium colombiensis</name>
    <dbReference type="NCBI Taxonomy" id="3073100"/>
    <lineage>
        <taxon>Bacteria</taxon>
        <taxon>Fusobacteriati</taxon>
        <taxon>Fusobacteriota</taxon>
        <taxon>Fusobacteriia</taxon>
        <taxon>Fusobacteriales</taxon>
        <taxon>Fusobacteriaceae</taxon>
        <taxon>Cetobacterium</taxon>
    </lineage>
</organism>
<dbReference type="Proteomes" id="UP001279681">
    <property type="component" value="Unassembled WGS sequence"/>
</dbReference>
<dbReference type="InterPro" id="IPR007430">
    <property type="entry name" value="VirB8"/>
</dbReference>
<keyword evidence="4 5" id="KW-0472">Membrane</keyword>
<keyword evidence="3 5" id="KW-1133">Transmembrane helix</keyword>
<evidence type="ECO:0000256" key="1">
    <source>
        <dbReference type="ARBA" id="ARBA00004167"/>
    </source>
</evidence>
<evidence type="ECO:0000256" key="4">
    <source>
        <dbReference type="ARBA" id="ARBA00023136"/>
    </source>
</evidence>
<dbReference type="RefSeq" id="WP_320314448.1">
    <property type="nucleotide sequence ID" value="NZ_JAVIKH010000020.1"/>
</dbReference>
<sequence length="239" mass="27728">MDKEMEDGRVNGKLGDDGEKIKSRYVGYEKAKEEFLDFYMKQSKTIHTWKLLSFISLILLGVSLSITFYLSTRSSLIPYVIEVDSTGNAKAINTAYEVKYVPDEVAQSYFLKEVLRDMRSVPRDKVLVGRNFKKNLFFLNGFSEKKYRDLIQKEKLSEMVEMLLSRDVFINSFTKISGTKNSYQVRWEEKIYDKNGEVVSKENLIGIFTLDKKQPKNLEEIDNNPLGIMVTDFSISKEK</sequence>
<dbReference type="CDD" id="cd16425">
    <property type="entry name" value="TrbF"/>
    <property type="match status" value="1"/>
</dbReference>
<comment type="subcellular location">
    <subcellularLocation>
        <location evidence="1">Membrane</location>
        <topology evidence="1">Single-pass membrane protein</topology>
    </subcellularLocation>
</comment>
<feature type="transmembrane region" description="Helical" evidence="5">
    <location>
        <begin position="51"/>
        <end position="70"/>
    </location>
</feature>
<gene>
    <name evidence="7" type="ORF">RFV38_11440</name>
</gene>